<proteinExistence type="predicted"/>
<dbReference type="Pfam" id="PF01636">
    <property type="entry name" value="APH"/>
    <property type="match status" value="2"/>
</dbReference>
<gene>
    <name evidence="7" type="ORF">GSTENG00023962001</name>
</gene>
<dbReference type="InterPro" id="IPR041726">
    <property type="entry name" value="ACAD10_11_N"/>
</dbReference>
<protein>
    <submittedName>
        <fullName evidence="7">(spotted green pufferfish) hypothetical protein</fullName>
    </submittedName>
</protein>
<dbReference type="Gene3D" id="3.90.1200.10">
    <property type="match status" value="1"/>
</dbReference>
<dbReference type="PANTHER" id="PTHR47829:SF3">
    <property type="entry name" value="AMINOGLYCOSIDE PHOSPHOTRANSFERASE DOMAIN-CONTAINING PROTEIN"/>
    <property type="match status" value="1"/>
</dbReference>
<dbReference type="Pfam" id="PF02770">
    <property type="entry name" value="Acyl-CoA_dh_M"/>
    <property type="match status" value="1"/>
</dbReference>
<feature type="domain" description="Aminoglycoside phosphotransferase" evidence="4">
    <location>
        <begin position="123"/>
        <end position="258"/>
    </location>
</feature>
<organism evidence="7">
    <name type="scientific">Tetraodon nigroviridis</name>
    <name type="common">Spotted green pufferfish</name>
    <name type="synonym">Chelonodon nigroviridis</name>
    <dbReference type="NCBI Taxonomy" id="99883"/>
    <lineage>
        <taxon>Eukaryota</taxon>
        <taxon>Metazoa</taxon>
        <taxon>Chordata</taxon>
        <taxon>Craniata</taxon>
        <taxon>Vertebrata</taxon>
        <taxon>Euteleostomi</taxon>
        <taxon>Actinopterygii</taxon>
        <taxon>Neopterygii</taxon>
        <taxon>Teleostei</taxon>
        <taxon>Neoteleostei</taxon>
        <taxon>Acanthomorphata</taxon>
        <taxon>Eupercaria</taxon>
        <taxon>Tetraodontiformes</taxon>
        <taxon>Tetradontoidea</taxon>
        <taxon>Tetraodontidae</taxon>
        <taxon>Tetraodon</taxon>
    </lineage>
</organism>
<dbReference type="CDD" id="cd05154">
    <property type="entry name" value="ACAD10_11_N-like"/>
    <property type="match status" value="1"/>
</dbReference>
<evidence type="ECO:0000256" key="3">
    <source>
        <dbReference type="ARBA" id="ARBA00022827"/>
    </source>
</evidence>
<dbReference type="Pfam" id="PF02771">
    <property type="entry name" value="Acyl-CoA_dh_N"/>
    <property type="match status" value="1"/>
</dbReference>
<dbReference type="OrthoDB" id="434771at2759"/>
<evidence type="ECO:0000256" key="2">
    <source>
        <dbReference type="ARBA" id="ARBA00022630"/>
    </source>
</evidence>
<accession>Q4S4Z6</accession>
<dbReference type="KEGG" id="tng:GSTEN00023962G001"/>
<dbReference type="InterPro" id="IPR052898">
    <property type="entry name" value="ACAD10-like"/>
</dbReference>
<comment type="caution">
    <text evidence="7">The sequence shown here is derived from an EMBL/GenBank/DDBJ whole genome shotgun (WGS) entry which is preliminary data.</text>
</comment>
<keyword evidence="2" id="KW-0285">Flavoprotein</keyword>
<evidence type="ECO:0000259" key="4">
    <source>
        <dbReference type="Pfam" id="PF01636"/>
    </source>
</evidence>
<dbReference type="AlphaFoldDB" id="Q4S4Z6"/>
<dbReference type="SUPFAM" id="SSF56645">
    <property type="entry name" value="Acyl-CoA dehydrogenase NM domain-like"/>
    <property type="match status" value="1"/>
</dbReference>
<feature type="domain" description="Acyl-CoA oxidase/dehydrogenase middle" evidence="5">
    <location>
        <begin position="422"/>
        <end position="460"/>
    </location>
</feature>
<name>Q4S4Z6_TETNG</name>
<comment type="cofactor">
    <cofactor evidence="1">
        <name>FAD</name>
        <dbReference type="ChEBI" id="CHEBI:57692"/>
    </cofactor>
</comment>
<dbReference type="Gene3D" id="2.40.110.10">
    <property type="entry name" value="Butyryl-CoA Dehydrogenase, subunit A, domain 2"/>
    <property type="match status" value="1"/>
</dbReference>
<dbReference type="InterPro" id="IPR013786">
    <property type="entry name" value="AcylCoA_DH/ox_N"/>
</dbReference>
<dbReference type="InterPro" id="IPR006091">
    <property type="entry name" value="Acyl-CoA_Oxase/DH_mid-dom"/>
</dbReference>
<evidence type="ECO:0000259" key="5">
    <source>
        <dbReference type="Pfam" id="PF02770"/>
    </source>
</evidence>
<dbReference type="InterPro" id="IPR046373">
    <property type="entry name" value="Acyl-CoA_Oxase/DH_mid-dom_sf"/>
</dbReference>
<sequence length="482" mass="54056">LFSFSSGQSNPTFLIQTAQKSFVLRKKPPGQLLPGAHKVDREFRVQKALDSVGFPVPQPLLFCNDAQVIGTEFYVMEHVKAGFSASQSFLNSSTTLLCADILYVGSMYRTSAYFKLNLLFGQGRIFRDLRLPGVSAAERAALYVAAVEVLARLHSLDLLSLNLEGFGKGSGYCRRQVTTWTKQYKAAATGDVPAMNELSDWLMRNLPAENNEVTLVHGDFRLDNLIFHPTEARVIAVLDWELSTTGQPLADFAYFLMHHYWPVDMDVGSMGSLKGIEGIPSTSDLISIYCRCRGIPPALPHLNFYLALSIFKVAGIAQEVARYYSKHAESPQRWHTPQIIEDLKVKAREAGLWNLFLPAVSGLSQLDYAYIAEETGRCLFAPEVFNCQAPDTGNMEVLHMFGSEEQKKTWLEPLLRGEIRSCFCMTEPDVASSDATNMACTLRRDGDSYVVNGKKWWSSGTFFSLLFKELRDYYLRKDAFTC</sequence>
<dbReference type="GO" id="GO:0050660">
    <property type="term" value="F:flavin adenine dinucleotide binding"/>
    <property type="evidence" value="ECO:0007669"/>
    <property type="project" value="InterPro"/>
</dbReference>
<keyword evidence="3" id="KW-0274">FAD</keyword>
<feature type="non-terminal residue" evidence="7">
    <location>
        <position position="482"/>
    </location>
</feature>
<dbReference type="EMBL" id="CAAE01014737">
    <property type="protein sequence ID" value="CAG04286.1"/>
    <property type="molecule type" value="Genomic_DNA"/>
</dbReference>
<feature type="domain" description="Acyl-CoA dehydrogenase/oxidase N-terminal" evidence="6">
    <location>
        <begin position="317"/>
        <end position="418"/>
    </location>
</feature>
<dbReference type="GO" id="GO:0016627">
    <property type="term" value="F:oxidoreductase activity, acting on the CH-CH group of donors"/>
    <property type="evidence" value="ECO:0007669"/>
    <property type="project" value="InterPro"/>
</dbReference>
<dbReference type="PANTHER" id="PTHR47829">
    <property type="entry name" value="HYDROLASE, PUTATIVE (AFU_ORTHOLOGUE AFUA_1G12880)-RELATED"/>
    <property type="match status" value="1"/>
</dbReference>
<dbReference type="InterPro" id="IPR011009">
    <property type="entry name" value="Kinase-like_dom_sf"/>
</dbReference>
<dbReference type="InterPro" id="IPR002575">
    <property type="entry name" value="Aminoglycoside_PTrfase"/>
</dbReference>
<reference evidence="7" key="2">
    <citation type="submission" date="2004-02" db="EMBL/GenBank/DDBJ databases">
        <authorList>
            <consortium name="Genoscope"/>
            <consortium name="Whitehead Institute Centre for Genome Research"/>
        </authorList>
    </citation>
    <scope>NUCLEOTIDE SEQUENCE</scope>
</reference>
<dbReference type="SUPFAM" id="SSF56112">
    <property type="entry name" value="Protein kinase-like (PK-like)"/>
    <property type="match status" value="1"/>
</dbReference>
<evidence type="ECO:0000256" key="1">
    <source>
        <dbReference type="ARBA" id="ARBA00001974"/>
    </source>
</evidence>
<feature type="domain" description="Aminoglycoside phosphotransferase" evidence="4">
    <location>
        <begin position="4"/>
        <end position="80"/>
    </location>
</feature>
<evidence type="ECO:0000313" key="7">
    <source>
        <dbReference type="EMBL" id="CAG04286.1"/>
    </source>
</evidence>
<dbReference type="Gene3D" id="3.30.200.20">
    <property type="entry name" value="Phosphorylase Kinase, domain 1"/>
    <property type="match status" value="1"/>
</dbReference>
<reference evidence="7" key="1">
    <citation type="journal article" date="2004" name="Nature">
        <title>Genome duplication in the teleost fish Tetraodon nigroviridis reveals the early vertebrate proto-karyotype.</title>
        <authorList>
            <person name="Jaillon O."/>
            <person name="Aury J.-M."/>
            <person name="Brunet F."/>
            <person name="Petit J.-L."/>
            <person name="Stange-Thomann N."/>
            <person name="Mauceli E."/>
            <person name="Bouneau L."/>
            <person name="Fischer C."/>
            <person name="Ozouf-Costaz C."/>
            <person name="Bernot A."/>
            <person name="Nicaud S."/>
            <person name="Jaffe D."/>
            <person name="Fisher S."/>
            <person name="Lutfalla G."/>
            <person name="Dossat C."/>
            <person name="Segurens B."/>
            <person name="Dasilva C."/>
            <person name="Salanoubat M."/>
            <person name="Levy M."/>
            <person name="Boudet N."/>
            <person name="Castellano S."/>
            <person name="Anthouard V."/>
            <person name="Jubin C."/>
            <person name="Castelli V."/>
            <person name="Katinka M."/>
            <person name="Vacherie B."/>
            <person name="Biemont C."/>
            <person name="Skalli Z."/>
            <person name="Cattolico L."/>
            <person name="Poulain J."/>
            <person name="De Berardinis V."/>
            <person name="Cruaud C."/>
            <person name="Duprat S."/>
            <person name="Brottier P."/>
            <person name="Coutanceau J.-P."/>
            <person name="Gouzy J."/>
            <person name="Parra G."/>
            <person name="Lardier G."/>
            <person name="Chapple C."/>
            <person name="McKernan K.J."/>
            <person name="McEwan P."/>
            <person name="Bosak S."/>
            <person name="Kellis M."/>
            <person name="Volff J.-N."/>
            <person name="Guigo R."/>
            <person name="Zody M.C."/>
            <person name="Mesirov J."/>
            <person name="Lindblad-Toh K."/>
            <person name="Birren B."/>
            <person name="Nusbaum C."/>
            <person name="Kahn D."/>
            <person name="Robinson-Rechavi M."/>
            <person name="Laudet V."/>
            <person name="Schachter V."/>
            <person name="Quetier F."/>
            <person name="Saurin W."/>
            <person name="Scarpelli C."/>
            <person name="Wincker P."/>
            <person name="Lander E.S."/>
            <person name="Weissenbach J."/>
            <person name="Roest Crollius H."/>
        </authorList>
    </citation>
    <scope>NUCLEOTIDE SEQUENCE [LARGE SCALE GENOMIC DNA]</scope>
</reference>
<evidence type="ECO:0000259" key="6">
    <source>
        <dbReference type="Pfam" id="PF02771"/>
    </source>
</evidence>
<dbReference type="InterPro" id="IPR009100">
    <property type="entry name" value="AcylCoA_DH/oxidase_NM_dom_sf"/>
</dbReference>